<keyword evidence="2" id="KW-0004">4Fe-4S</keyword>
<dbReference type="GO" id="GO:0046872">
    <property type="term" value="F:metal ion binding"/>
    <property type="evidence" value="ECO:0007669"/>
    <property type="project" value="UniProtKB-KW"/>
</dbReference>
<keyword evidence="3" id="KW-0949">S-adenosyl-L-methionine</keyword>
<sequence length="413" mass="46205">MAAAAPCRCIVPSIRVPMNLCSPIPCRWLRTEGGHPLSGSWFHQKSRHFQCAVCRRLVTDAGPGLGVCPECLRSRWDEAEPVVETIHRRSRERFDLPPRVPRVPVGVECALCLHRCRMEPRQKGYCGIRQGGEESLRRDGRHRALLSYYHDPIPTNCVADWVCAAGTGSGYPAYSRERGPEVGCYNLAVFFEACNFNCLYCQNWSFKKSARPGGTWTVVEDLLPAVTDRTSCICYFGGDPVPQLPFAIRFSRRALEKRSGSVLRICWETNGSLHPAWIKPMVDLSLRSGGCIKVDLKAWDPHVHKALCGCGNRQVLENFARIAGFVPLRRDPPLLVASTLLVPGYVGEEEIFHLARFIASLDPHIPYALLGFAPQFYLNDFPTTSRSQAEACLEAAQKAGLKRVRLANRHLLH</sequence>
<dbReference type="STRING" id="1121391.SAMN02745206_02712"/>
<evidence type="ECO:0000313" key="8">
    <source>
        <dbReference type="EMBL" id="SHF81762.1"/>
    </source>
</evidence>
<evidence type="ECO:0000256" key="5">
    <source>
        <dbReference type="ARBA" id="ARBA00023004"/>
    </source>
</evidence>
<reference evidence="9" key="1">
    <citation type="submission" date="2016-11" db="EMBL/GenBank/DDBJ databases">
        <authorList>
            <person name="Varghese N."/>
            <person name="Submissions S."/>
        </authorList>
    </citation>
    <scope>NUCLEOTIDE SEQUENCE [LARGE SCALE GENOMIC DNA]</scope>
    <source>
        <strain evidence="9">DSM 9756</strain>
    </source>
</reference>
<dbReference type="Pfam" id="PF04055">
    <property type="entry name" value="Radical_SAM"/>
    <property type="match status" value="1"/>
</dbReference>
<accession>A0A1M5ERX1</accession>
<organism evidence="8 9">
    <name type="scientific">Desulfacinum infernum DSM 9756</name>
    <dbReference type="NCBI Taxonomy" id="1121391"/>
    <lineage>
        <taxon>Bacteria</taxon>
        <taxon>Pseudomonadati</taxon>
        <taxon>Thermodesulfobacteriota</taxon>
        <taxon>Syntrophobacteria</taxon>
        <taxon>Syntrophobacterales</taxon>
        <taxon>Syntrophobacteraceae</taxon>
        <taxon>Desulfacinum</taxon>
    </lineage>
</organism>
<dbReference type="InterPro" id="IPR034457">
    <property type="entry name" value="Organic_radical-activating"/>
</dbReference>
<evidence type="ECO:0000256" key="3">
    <source>
        <dbReference type="ARBA" id="ARBA00022691"/>
    </source>
</evidence>
<evidence type="ECO:0000256" key="1">
    <source>
        <dbReference type="ARBA" id="ARBA00001966"/>
    </source>
</evidence>
<dbReference type="InterPro" id="IPR058240">
    <property type="entry name" value="rSAM_sf"/>
</dbReference>
<evidence type="ECO:0000313" key="9">
    <source>
        <dbReference type="Proteomes" id="UP000184076"/>
    </source>
</evidence>
<keyword evidence="8" id="KW-0670">Pyruvate</keyword>
<evidence type="ECO:0000259" key="7">
    <source>
        <dbReference type="Pfam" id="PF04055"/>
    </source>
</evidence>
<dbReference type="InterPro" id="IPR013785">
    <property type="entry name" value="Aldolase_TIM"/>
</dbReference>
<evidence type="ECO:0000256" key="4">
    <source>
        <dbReference type="ARBA" id="ARBA00022723"/>
    </source>
</evidence>
<gene>
    <name evidence="8" type="ORF">SAMN02745206_02712</name>
</gene>
<dbReference type="CDD" id="cd01335">
    <property type="entry name" value="Radical_SAM"/>
    <property type="match status" value="1"/>
</dbReference>
<dbReference type="GO" id="GO:0016829">
    <property type="term" value="F:lyase activity"/>
    <property type="evidence" value="ECO:0007669"/>
    <property type="project" value="UniProtKB-KW"/>
</dbReference>
<dbReference type="Gene3D" id="3.20.20.70">
    <property type="entry name" value="Aldolase class I"/>
    <property type="match status" value="1"/>
</dbReference>
<dbReference type="GO" id="GO:0051539">
    <property type="term" value="F:4 iron, 4 sulfur cluster binding"/>
    <property type="evidence" value="ECO:0007669"/>
    <property type="project" value="UniProtKB-KW"/>
</dbReference>
<evidence type="ECO:0000256" key="2">
    <source>
        <dbReference type="ARBA" id="ARBA00022485"/>
    </source>
</evidence>
<dbReference type="PANTHER" id="PTHR30352:SF22">
    <property type="entry name" value="PYRUVATE FORMATE-LYASE ACTIVATING ENZYME HOMOLOG"/>
    <property type="match status" value="1"/>
</dbReference>
<keyword evidence="9" id="KW-1185">Reference proteome</keyword>
<keyword evidence="4" id="KW-0479">Metal-binding</keyword>
<dbReference type="SFLD" id="SFLDS00029">
    <property type="entry name" value="Radical_SAM"/>
    <property type="match status" value="1"/>
</dbReference>
<keyword evidence="6" id="KW-0411">Iron-sulfur</keyword>
<dbReference type="AlphaFoldDB" id="A0A1M5ERX1"/>
<dbReference type="Proteomes" id="UP000184076">
    <property type="component" value="Unassembled WGS sequence"/>
</dbReference>
<proteinExistence type="predicted"/>
<keyword evidence="5" id="KW-0408">Iron</keyword>
<name>A0A1M5ERX1_9BACT</name>
<dbReference type="SUPFAM" id="SSF102114">
    <property type="entry name" value="Radical SAM enzymes"/>
    <property type="match status" value="1"/>
</dbReference>
<dbReference type="EMBL" id="FQVB01000028">
    <property type="protein sequence ID" value="SHF81762.1"/>
    <property type="molecule type" value="Genomic_DNA"/>
</dbReference>
<feature type="domain" description="Radical SAM core" evidence="7">
    <location>
        <begin position="190"/>
        <end position="327"/>
    </location>
</feature>
<keyword evidence="8" id="KW-0456">Lyase</keyword>
<comment type="cofactor">
    <cofactor evidence="1">
        <name>[4Fe-4S] cluster</name>
        <dbReference type="ChEBI" id="CHEBI:49883"/>
    </cofactor>
</comment>
<dbReference type="PANTHER" id="PTHR30352">
    <property type="entry name" value="PYRUVATE FORMATE-LYASE-ACTIVATING ENZYME"/>
    <property type="match status" value="1"/>
</dbReference>
<protein>
    <submittedName>
        <fullName evidence="8">Pyruvate formate lyase activating enzyme</fullName>
    </submittedName>
</protein>
<dbReference type="InterPro" id="IPR007197">
    <property type="entry name" value="rSAM"/>
</dbReference>
<evidence type="ECO:0000256" key="6">
    <source>
        <dbReference type="ARBA" id="ARBA00023014"/>
    </source>
</evidence>